<proteinExistence type="inferred from homology"/>
<dbReference type="PANTHER" id="PTHR30332:SF17">
    <property type="entry name" value="TYPE IV PILIATION SYSTEM PROTEIN DR_0774-RELATED"/>
    <property type="match status" value="1"/>
</dbReference>
<name>A0A974P153_9CAUL</name>
<dbReference type="EMBL" id="CP068570">
    <property type="protein sequence ID" value="QQZ49002.1"/>
    <property type="molecule type" value="Genomic_DNA"/>
</dbReference>
<evidence type="ECO:0000256" key="2">
    <source>
        <dbReference type="SAM" id="MobiDB-lite"/>
    </source>
</evidence>
<dbReference type="SUPFAM" id="SSF52540">
    <property type="entry name" value="P-loop containing nucleoside triphosphate hydrolases"/>
    <property type="match status" value="1"/>
</dbReference>
<feature type="region of interest" description="Disordered" evidence="2">
    <location>
        <begin position="117"/>
        <end position="145"/>
    </location>
</feature>
<dbReference type="AlphaFoldDB" id="A0A974P153"/>
<organism evidence="4">
    <name type="scientific">Phenylobacterium glaciei</name>
    <dbReference type="NCBI Taxonomy" id="2803784"/>
    <lineage>
        <taxon>Bacteria</taxon>
        <taxon>Pseudomonadati</taxon>
        <taxon>Pseudomonadota</taxon>
        <taxon>Alphaproteobacteria</taxon>
        <taxon>Caulobacterales</taxon>
        <taxon>Caulobacteraceae</taxon>
        <taxon>Phenylobacterium</taxon>
    </lineage>
</organism>
<feature type="region of interest" description="Disordered" evidence="2">
    <location>
        <begin position="442"/>
        <end position="508"/>
    </location>
</feature>
<protein>
    <recommendedName>
        <fullName evidence="3">Type II/III secretion system secretin-like domain-containing protein</fullName>
    </recommendedName>
</protein>
<dbReference type="Pfam" id="PF00263">
    <property type="entry name" value="Secretin"/>
    <property type="match status" value="1"/>
</dbReference>
<feature type="compositionally biased region" description="Low complexity" evidence="2">
    <location>
        <begin position="253"/>
        <end position="263"/>
    </location>
</feature>
<evidence type="ECO:0000259" key="3">
    <source>
        <dbReference type="Pfam" id="PF00263"/>
    </source>
</evidence>
<feature type="region of interest" description="Disordered" evidence="2">
    <location>
        <begin position="253"/>
        <end position="310"/>
    </location>
</feature>
<evidence type="ECO:0000313" key="4">
    <source>
        <dbReference type="EMBL" id="QQZ49002.1"/>
    </source>
</evidence>
<dbReference type="PANTHER" id="PTHR30332">
    <property type="entry name" value="PROBABLE GENERAL SECRETION PATHWAY PROTEIN D"/>
    <property type="match status" value="1"/>
</dbReference>
<gene>
    <name evidence="4" type="ORF">JKL49_17440</name>
</gene>
<dbReference type="GO" id="GO:0009306">
    <property type="term" value="P:protein secretion"/>
    <property type="evidence" value="ECO:0007669"/>
    <property type="project" value="InterPro"/>
</dbReference>
<accession>A0A974P153</accession>
<dbReference type="InterPro" id="IPR027417">
    <property type="entry name" value="P-loop_NTPase"/>
</dbReference>
<sequence>MKLNGIEIPSLVVRRANTTVELRSGESFAIAGLFQQNYSNAVRQLPGVGQVPVLGSLFRSSRWQKAETELVIIVTPRMAGGDDYHATSTILAGNEATAIDLILNGLALDKPMAKVEGSAKTGRPHEQLEPAGPPGPGHRRQPGALARGPLFGAAMEVAGLDRLTDLRPGMTDLILIDADHAEPAALAAAVATLAGVADLPPTLFLGGHLPVGLVRALMRLPHADVVEAPFTHEQLQNAIYALLDQAAAQAQASGPPLPLLVGPGRRRRRRRHHGGHRDRQRSGRPLQPRQQRLPHRPAPGRRRLRALPRRDSSMGLAEFGPAAERMDAALLAAFATPVAKGLDLLACPRDPTAFTAISREAVLRILEIACEAYDHVVLDMPRHRHSWSLDALTGSDEVVVVSELTVPALLAARALSEEIEAAAALRPRIVLNRLANRMFGPALHRRSREGPAAQGRRRHRLGLGGGRRLGQSGRRHQPAPAQVENRPRCGGSGGPPAGRPRPASRALPGRRLVASRLMGRFSPTKPVALEVVETEAPTPPAERAPSPATSDLAERQMLDVKLKLHAQLIEELDLSKLESVGEELRRQVMALVGDFARRAPGAQHRRTRGPRVVGL</sequence>
<reference evidence="4" key="1">
    <citation type="submission" date="2021-01" db="EMBL/GenBank/DDBJ databases">
        <title>Genome sequence of Phenylobacterium sp. 20VBR1 isolated from a valley glaceir, Ny-Alesund, Svalbard.</title>
        <authorList>
            <person name="Thomas F.A."/>
            <person name="Krishnan K.P."/>
            <person name="Sinha R.K."/>
        </authorList>
    </citation>
    <scope>NUCLEOTIDE SEQUENCE</scope>
    <source>
        <strain evidence="4">20VBR1</strain>
    </source>
</reference>
<dbReference type="InterPro" id="IPR004846">
    <property type="entry name" value="T2SS/T3SS_dom"/>
</dbReference>
<dbReference type="Gene3D" id="3.40.50.300">
    <property type="entry name" value="P-loop containing nucleotide triphosphate hydrolases"/>
    <property type="match status" value="1"/>
</dbReference>
<comment type="similarity">
    <text evidence="1">Belongs to the bacterial secretin family.</text>
</comment>
<evidence type="ECO:0000256" key="1">
    <source>
        <dbReference type="RuleBase" id="RU004003"/>
    </source>
</evidence>
<feature type="compositionally biased region" description="Basic residues" evidence="2">
    <location>
        <begin position="264"/>
        <end position="279"/>
    </location>
</feature>
<dbReference type="InterPro" id="IPR050810">
    <property type="entry name" value="Bact_Secretion_Sys_Channel"/>
</dbReference>
<feature type="domain" description="Type II/III secretion system secretin-like" evidence="3">
    <location>
        <begin position="6"/>
        <end position="77"/>
    </location>
</feature>
<feature type="compositionally biased region" description="Basic residues" evidence="2">
    <location>
        <begin position="292"/>
        <end position="307"/>
    </location>
</feature>
<dbReference type="GO" id="GO:0015627">
    <property type="term" value="C:type II protein secretion system complex"/>
    <property type="evidence" value="ECO:0007669"/>
    <property type="project" value="TreeGrafter"/>
</dbReference>